<dbReference type="Pfam" id="PF00072">
    <property type="entry name" value="Response_reg"/>
    <property type="match status" value="1"/>
</dbReference>
<dbReference type="STRING" id="487184.SAMN05216421_3207"/>
<dbReference type="Gene3D" id="3.40.50.2300">
    <property type="match status" value="1"/>
</dbReference>
<dbReference type="Proteomes" id="UP000243207">
    <property type="component" value="Chromosome I"/>
</dbReference>
<dbReference type="InterPro" id="IPR001789">
    <property type="entry name" value="Sig_transdc_resp-reg_receiver"/>
</dbReference>
<dbReference type="AlphaFoldDB" id="A0A1H1YMR3"/>
<keyword evidence="5" id="KW-1185">Reference proteome</keyword>
<dbReference type="GO" id="GO:0016301">
    <property type="term" value="F:kinase activity"/>
    <property type="evidence" value="ECO:0007669"/>
    <property type="project" value="UniProtKB-KW"/>
</dbReference>
<dbReference type="InterPro" id="IPR050595">
    <property type="entry name" value="Bact_response_regulator"/>
</dbReference>
<evidence type="ECO:0000256" key="1">
    <source>
        <dbReference type="ARBA" id="ARBA00022553"/>
    </source>
</evidence>
<dbReference type="PROSITE" id="PS50110">
    <property type="entry name" value="RESPONSE_REGULATORY"/>
    <property type="match status" value="1"/>
</dbReference>
<dbReference type="GO" id="GO:0000160">
    <property type="term" value="P:phosphorelay signal transduction system"/>
    <property type="evidence" value="ECO:0007669"/>
    <property type="project" value="InterPro"/>
</dbReference>
<dbReference type="PANTHER" id="PTHR44591:SF3">
    <property type="entry name" value="RESPONSE REGULATORY DOMAIN-CONTAINING PROTEIN"/>
    <property type="match status" value="1"/>
</dbReference>
<evidence type="ECO:0000259" key="3">
    <source>
        <dbReference type="PROSITE" id="PS50110"/>
    </source>
</evidence>
<dbReference type="SUPFAM" id="SSF52172">
    <property type="entry name" value="CheY-like"/>
    <property type="match status" value="1"/>
</dbReference>
<name>A0A1H1YMR3_9GAMM</name>
<proteinExistence type="predicted"/>
<dbReference type="SMART" id="SM00448">
    <property type="entry name" value="REC"/>
    <property type="match status" value="1"/>
</dbReference>
<gene>
    <name evidence="4" type="ORF">SAMN05216421_3207</name>
</gene>
<sequence>MPERDAGAQTPLVLLVEDERALRKVMELVLQGEGYDAMTANNGREALALLEQARPNLIISDYVMPEMDGGELVRRVRADDRLAGIPILLMSSGFPEDLPERDLVDLCMEKGGKLDVLLDAVASLIAKG</sequence>
<organism evidence="4 5">
    <name type="scientific">Halopseudomonas xinjiangensis</name>
    <dbReference type="NCBI Taxonomy" id="487184"/>
    <lineage>
        <taxon>Bacteria</taxon>
        <taxon>Pseudomonadati</taxon>
        <taxon>Pseudomonadota</taxon>
        <taxon>Gammaproteobacteria</taxon>
        <taxon>Pseudomonadales</taxon>
        <taxon>Pseudomonadaceae</taxon>
        <taxon>Halopseudomonas</taxon>
    </lineage>
</organism>
<dbReference type="EMBL" id="LT629736">
    <property type="protein sequence ID" value="SDT22652.1"/>
    <property type="molecule type" value="Genomic_DNA"/>
</dbReference>
<dbReference type="RefSeq" id="WP_093396822.1">
    <property type="nucleotide sequence ID" value="NZ_LT629736.1"/>
</dbReference>
<accession>A0A1H1YMR3</accession>
<protein>
    <submittedName>
        <fullName evidence="4">Chemosensory pili system protein ChpA (Sensor histidine kinase/response regulator)</fullName>
    </submittedName>
</protein>
<reference evidence="5" key="1">
    <citation type="submission" date="2016-10" db="EMBL/GenBank/DDBJ databases">
        <authorList>
            <person name="Varghese N."/>
            <person name="Submissions S."/>
        </authorList>
    </citation>
    <scope>NUCLEOTIDE SEQUENCE [LARGE SCALE GENOMIC DNA]</scope>
    <source>
        <strain evidence="5">NRRL B-51270</strain>
    </source>
</reference>
<dbReference type="InterPro" id="IPR011006">
    <property type="entry name" value="CheY-like_superfamily"/>
</dbReference>
<dbReference type="OrthoDB" id="9800897at2"/>
<dbReference type="PANTHER" id="PTHR44591">
    <property type="entry name" value="STRESS RESPONSE REGULATOR PROTEIN 1"/>
    <property type="match status" value="1"/>
</dbReference>
<evidence type="ECO:0000313" key="4">
    <source>
        <dbReference type="EMBL" id="SDT22652.1"/>
    </source>
</evidence>
<evidence type="ECO:0000256" key="2">
    <source>
        <dbReference type="PROSITE-ProRule" id="PRU00169"/>
    </source>
</evidence>
<keyword evidence="4" id="KW-0808">Transferase</keyword>
<evidence type="ECO:0000313" key="5">
    <source>
        <dbReference type="Proteomes" id="UP000243207"/>
    </source>
</evidence>
<feature type="modified residue" description="4-aspartylphosphate" evidence="2">
    <location>
        <position position="61"/>
    </location>
</feature>
<keyword evidence="4" id="KW-0418">Kinase</keyword>
<feature type="domain" description="Response regulatory" evidence="3">
    <location>
        <begin position="12"/>
        <end position="125"/>
    </location>
</feature>
<keyword evidence="1 2" id="KW-0597">Phosphoprotein</keyword>